<gene>
    <name evidence="1" type="ORF">P872_09485</name>
</gene>
<proteinExistence type="predicted"/>
<sequence length="38" mass="4511">MHKTGFSKKKRCASLFKKSHWNESFMQRIGIKERQSVA</sequence>
<dbReference type="Proteomes" id="UP000016843">
    <property type="component" value="Unassembled WGS sequence"/>
</dbReference>
<organism evidence="1 2">
    <name type="scientific">Rhodonellum psychrophilum GCM71 = DSM 17998</name>
    <dbReference type="NCBI Taxonomy" id="1123057"/>
    <lineage>
        <taxon>Bacteria</taxon>
        <taxon>Pseudomonadati</taxon>
        <taxon>Bacteroidota</taxon>
        <taxon>Cytophagia</taxon>
        <taxon>Cytophagales</taxon>
        <taxon>Cytophagaceae</taxon>
        <taxon>Rhodonellum</taxon>
    </lineage>
</organism>
<name>U5BZP0_9BACT</name>
<accession>U5BZP0</accession>
<dbReference type="EMBL" id="AWXR01000053">
    <property type="protein sequence ID" value="ERM81342.1"/>
    <property type="molecule type" value="Genomic_DNA"/>
</dbReference>
<evidence type="ECO:0000313" key="1">
    <source>
        <dbReference type="EMBL" id="ERM81342.1"/>
    </source>
</evidence>
<protein>
    <submittedName>
        <fullName evidence="1">Uncharacterized protein</fullName>
    </submittedName>
</protein>
<comment type="caution">
    <text evidence="1">The sequence shown here is derived from an EMBL/GenBank/DDBJ whole genome shotgun (WGS) entry which is preliminary data.</text>
</comment>
<dbReference type="AlphaFoldDB" id="U5BZP0"/>
<evidence type="ECO:0000313" key="2">
    <source>
        <dbReference type="Proteomes" id="UP000016843"/>
    </source>
</evidence>
<keyword evidence="2" id="KW-1185">Reference proteome</keyword>
<reference evidence="1 2" key="1">
    <citation type="journal article" date="2013" name="Genome Announc.">
        <title>Draft Genome Sequence of the Psychrophilic and Alkaliphilic Rhodonellum psychrophilum Strain GCM71T.</title>
        <authorList>
            <person name="Hauptmann A.L."/>
            <person name="Glaring M.A."/>
            <person name="Hallin P.F."/>
            <person name="Prieme A."/>
            <person name="Stougaard P."/>
        </authorList>
    </citation>
    <scope>NUCLEOTIDE SEQUENCE [LARGE SCALE GENOMIC DNA]</scope>
    <source>
        <strain evidence="1 2">GCM71</strain>
    </source>
</reference>